<evidence type="ECO:0000313" key="2">
    <source>
        <dbReference type="Proteomes" id="UP001451303"/>
    </source>
</evidence>
<sequence>MESQTDSTFESSCSKLLGLPDSEKFFFFSLSLQLLIGRPRAAGASLPSTSFFTPARERAARVVAERTSSRLTFGSIPFVDISERAHTALAPSFLPRLAHGWMESLPLALKLPSTSTD</sequence>
<comment type="caution">
    <text evidence="1">The sequence shown here is derived from an EMBL/GenBank/DDBJ whole genome shotgun (WGS) entry which is preliminary data.</text>
</comment>
<accession>A0ABR3D4Q6</accession>
<proteinExistence type="predicted"/>
<reference evidence="1 2" key="1">
    <citation type="submission" date="2023-09" db="EMBL/GenBank/DDBJ databases">
        <title>Multi-omics analysis of a traditional fermented food reveals byproduct-associated fungal strains for waste-to-food upcycling.</title>
        <authorList>
            <consortium name="Lawrence Berkeley National Laboratory"/>
            <person name="Rekdal V.M."/>
            <person name="Villalobos-Escobedo J.M."/>
            <person name="Rodriguez-Valeron N."/>
            <person name="Garcia M.O."/>
            <person name="Vasquez D.P."/>
            <person name="Damayanti I."/>
            <person name="Sorensen P.M."/>
            <person name="Baidoo E.E."/>
            <person name="De Carvalho A.C."/>
            <person name="Riley R."/>
            <person name="Lipzen A."/>
            <person name="He G."/>
            <person name="Yan M."/>
            <person name="Haridas S."/>
            <person name="Daum C."/>
            <person name="Yoshinaga Y."/>
            <person name="Ng V."/>
            <person name="Grigoriev I.V."/>
            <person name="Munk R."/>
            <person name="Nuraida L."/>
            <person name="Wijaya C.H."/>
            <person name="Morales P.-C."/>
            <person name="Keasling J.D."/>
        </authorList>
    </citation>
    <scope>NUCLEOTIDE SEQUENCE [LARGE SCALE GENOMIC DNA]</scope>
    <source>
        <strain evidence="1 2">FGSC 2613</strain>
    </source>
</reference>
<evidence type="ECO:0000313" key="1">
    <source>
        <dbReference type="EMBL" id="KAL0467679.1"/>
    </source>
</evidence>
<keyword evidence="2" id="KW-1185">Reference proteome</keyword>
<gene>
    <name evidence="1" type="ORF">QR685DRAFT_599761</name>
</gene>
<dbReference type="EMBL" id="JAVLET010000009">
    <property type="protein sequence ID" value="KAL0467679.1"/>
    <property type="molecule type" value="Genomic_DNA"/>
</dbReference>
<organism evidence="1 2">
    <name type="scientific">Neurospora intermedia</name>
    <dbReference type="NCBI Taxonomy" id="5142"/>
    <lineage>
        <taxon>Eukaryota</taxon>
        <taxon>Fungi</taxon>
        <taxon>Dikarya</taxon>
        <taxon>Ascomycota</taxon>
        <taxon>Pezizomycotina</taxon>
        <taxon>Sordariomycetes</taxon>
        <taxon>Sordariomycetidae</taxon>
        <taxon>Sordariales</taxon>
        <taxon>Sordariaceae</taxon>
        <taxon>Neurospora</taxon>
    </lineage>
</organism>
<dbReference type="Proteomes" id="UP001451303">
    <property type="component" value="Unassembled WGS sequence"/>
</dbReference>
<name>A0ABR3D4Q6_NEUIN</name>
<protein>
    <submittedName>
        <fullName evidence="1">Uncharacterized protein</fullName>
    </submittedName>
</protein>